<sequence length="122" mass="14194">MAKLLFRLNGVNEDEAEEVRALLHDAGVEFYETNEGRWRISVAAIWLRQNEDYESARALLDDYQQQRLQRVRSEYEQQQQAGETQGMLKRWLEQPAELVMTLIAVLLVLGLTLWPFLSLGQS</sequence>
<feature type="transmembrane region" description="Helical" evidence="1">
    <location>
        <begin position="98"/>
        <end position="117"/>
    </location>
</feature>
<comment type="caution">
    <text evidence="2">The sequence shown here is derived from an EMBL/GenBank/DDBJ whole genome shotgun (WGS) entry which is preliminary data.</text>
</comment>
<proteinExistence type="predicted"/>
<reference evidence="2" key="1">
    <citation type="journal article" date="2022" name="Front. Microbiol.">
        <title>Genome-based taxonomic rearrangement of Oceanobacter-related bacteria including the description of Thalassolituus hydrocarbonoclasticus sp. nov. and Thalassolituus pacificus sp. nov. and emended description of the genus Thalassolituus.</title>
        <authorList>
            <person name="Dong C."/>
            <person name="Wei L."/>
            <person name="Wang J."/>
            <person name="Lai Q."/>
            <person name="Huang Z."/>
            <person name="Shao Z."/>
        </authorList>
    </citation>
    <scope>NUCLEOTIDE SEQUENCE</scope>
    <source>
        <strain evidence="2">59MF3M-4</strain>
    </source>
</reference>
<keyword evidence="1" id="KW-1133">Transmembrane helix</keyword>
<evidence type="ECO:0000256" key="1">
    <source>
        <dbReference type="SAM" id="Phobius"/>
    </source>
</evidence>
<dbReference type="EMBL" id="JAOANI010000028">
    <property type="protein sequence ID" value="MCT7360703.1"/>
    <property type="molecule type" value="Genomic_DNA"/>
</dbReference>
<keyword evidence="3" id="KW-1185">Reference proteome</keyword>
<dbReference type="Proteomes" id="UP001147830">
    <property type="component" value="Unassembled WGS sequence"/>
</dbReference>
<evidence type="ECO:0000313" key="2">
    <source>
        <dbReference type="EMBL" id="MCT7360703.1"/>
    </source>
</evidence>
<dbReference type="InterPro" id="IPR046162">
    <property type="entry name" value="DUF6164"/>
</dbReference>
<accession>A0A9X2WHY7</accession>
<name>A0A9X2WHY7_9GAMM</name>
<dbReference type="Pfam" id="PF19661">
    <property type="entry name" value="DUF6164"/>
    <property type="match status" value="1"/>
</dbReference>
<keyword evidence="1" id="KW-0472">Membrane</keyword>
<keyword evidence="1" id="KW-0812">Transmembrane</keyword>
<organism evidence="2 3">
    <name type="scientific">Thalassolituus pacificus</name>
    <dbReference type="NCBI Taxonomy" id="2975440"/>
    <lineage>
        <taxon>Bacteria</taxon>
        <taxon>Pseudomonadati</taxon>
        <taxon>Pseudomonadota</taxon>
        <taxon>Gammaproteobacteria</taxon>
        <taxon>Oceanospirillales</taxon>
        <taxon>Oceanospirillaceae</taxon>
        <taxon>Thalassolituus</taxon>
    </lineage>
</organism>
<dbReference type="RefSeq" id="WP_260977529.1">
    <property type="nucleotide sequence ID" value="NZ_JAOANI010000028.1"/>
</dbReference>
<dbReference type="AlphaFoldDB" id="A0A9X2WHY7"/>
<reference evidence="2" key="2">
    <citation type="submission" date="2022-08" db="EMBL/GenBank/DDBJ databases">
        <authorList>
            <person name="Dong C."/>
        </authorList>
    </citation>
    <scope>NUCLEOTIDE SEQUENCE</scope>
    <source>
        <strain evidence="2">59MF3M-4</strain>
    </source>
</reference>
<protein>
    <submittedName>
        <fullName evidence="2">DUF6164 family protein</fullName>
    </submittedName>
</protein>
<gene>
    <name evidence="2" type="ORF">NYR02_16905</name>
</gene>
<evidence type="ECO:0000313" key="3">
    <source>
        <dbReference type="Proteomes" id="UP001147830"/>
    </source>
</evidence>